<dbReference type="EMBL" id="JAVFWL010000001">
    <property type="protein sequence ID" value="KAK6726946.1"/>
    <property type="molecule type" value="Genomic_DNA"/>
</dbReference>
<comment type="subcellular location">
    <subcellularLocation>
        <location evidence="1">Nucleus</location>
    </subcellularLocation>
</comment>
<feature type="compositionally biased region" description="Polar residues" evidence="2">
    <location>
        <begin position="230"/>
        <end position="248"/>
    </location>
</feature>
<accession>A0ABR1BME6</accession>
<evidence type="ECO:0008006" key="5">
    <source>
        <dbReference type="Google" id="ProtNLM"/>
    </source>
</evidence>
<dbReference type="InterPro" id="IPR009057">
    <property type="entry name" value="Homeodomain-like_sf"/>
</dbReference>
<reference evidence="3 4" key="1">
    <citation type="submission" date="2023-08" db="EMBL/GenBank/DDBJ databases">
        <title>A Necator americanus chromosomal reference genome.</title>
        <authorList>
            <person name="Ilik V."/>
            <person name="Petrzelkova K.J."/>
            <person name="Pardy F."/>
            <person name="Fuh T."/>
            <person name="Niatou-Singa F.S."/>
            <person name="Gouil Q."/>
            <person name="Baker L."/>
            <person name="Ritchie M.E."/>
            <person name="Jex A.R."/>
            <person name="Gazzola D."/>
            <person name="Li H."/>
            <person name="Toshio Fujiwara R."/>
            <person name="Zhan B."/>
            <person name="Aroian R.V."/>
            <person name="Pafco B."/>
            <person name="Schwarz E.M."/>
        </authorList>
    </citation>
    <scope>NUCLEOTIDE SEQUENCE [LARGE SCALE GENOMIC DNA]</scope>
    <source>
        <strain evidence="3 4">Aroian</strain>
        <tissue evidence="3">Whole animal</tissue>
    </source>
</reference>
<sequence length="470" mass="52806">MWLIVCSIDREYSVVNDKDVLKGNIACGSRVTVMHQGTKQDVTIIFTHNSRAQCDQYCQRLSQYCSPSEGQRAPIDITFLNLPKKRKESVDEEMDGECSNAQTDLLFEDGFVKKEPTENVSVEVTQQEVTLGTDHEEIKPPSMNAEEILMECRGNAPSMSSEQDDDEESGDVDVEVPHVFFAELLRTIKSLRSECRARFDRIDDQVEDLAGRVFILEEFVRRAGRLGPLNNCTPSTSSNADLSTNELSGSVADEQNPRQNYPYPQLSEADVGTIQRESKTITSFARKVDRILFAHDPDKDSPIDARKDKAKILWLKSLIRTMHPTASSLDDAARWTACRQAINDYCRRSGKHLTEEERAQILRLVAKRSHEEAAAEFNRLHPERVPIRQSSVTRLIAKFKATGSIADRPRSGRPKTLSRGVNAAAIVALAVENPDKSLRQLALETGVSRSSIHRILQCYKDQILGSFEVL</sequence>
<evidence type="ECO:0000256" key="2">
    <source>
        <dbReference type="SAM" id="MobiDB-lite"/>
    </source>
</evidence>
<feature type="region of interest" description="Disordered" evidence="2">
    <location>
        <begin position="227"/>
        <end position="265"/>
    </location>
</feature>
<keyword evidence="4" id="KW-1185">Reference proteome</keyword>
<name>A0ABR1BME6_NECAM</name>
<comment type="caution">
    <text evidence="3">The sequence shown here is derived from an EMBL/GenBank/DDBJ whole genome shotgun (WGS) entry which is preliminary data.</text>
</comment>
<gene>
    <name evidence="3" type="primary">Necator_chrI.g1065</name>
    <name evidence="3" type="ORF">RB195_004941</name>
</gene>
<proteinExistence type="predicted"/>
<evidence type="ECO:0000256" key="1">
    <source>
        <dbReference type="ARBA" id="ARBA00004123"/>
    </source>
</evidence>
<protein>
    <recommendedName>
        <fullName evidence="5">DUF4817 domain-containing protein</fullName>
    </recommendedName>
</protein>
<organism evidence="3 4">
    <name type="scientific">Necator americanus</name>
    <name type="common">Human hookworm</name>
    <dbReference type="NCBI Taxonomy" id="51031"/>
    <lineage>
        <taxon>Eukaryota</taxon>
        <taxon>Metazoa</taxon>
        <taxon>Ecdysozoa</taxon>
        <taxon>Nematoda</taxon>
        <taxon>Chromadorea</taxon>
        <taxon>Rhabditida</taxon>
        <taxon>Rhabditina</taxon>
        <taxon>Rhabditomorpha</taxon>
        <taxon>Strongyloidea</taxon>
        <taxon>Ancylostomatidae</taxon>
        <taxon>Bunostominae</taxon>
        <taxon>Necator</taxon>
    </lineage>
</organism>
<dbReference type="SUPFAM" id="SSF46689">
    <property type="entry name" value="Homeodomain-like"/>
    <property type="match status" value="1"/>
</dbReference>
<evidence type="ECO:0000313" key="3">
    <source>
        <dbReference type="EMBL" id="KAK6726946.1"/>
    </source>
</evidence>
<dbReference type="Proteomes" id="UP001303046">
    <property type="component" value="Unassembled WGS sequence"/>
</dbReference>
<dbReference type="Pfam" id="PF13565">
    <property type="entry name" value="HTH_32"/>
    <property type="match status" value="1"/>
</dbReference>
<evidence type="ECO:0000313" key="4">
    <source>
        <dbReference type="Proteomes" id="UP001303046"/>
    </source>
</evidence>